<dbReference type="InterPro" id="IPR017972">
    <property type="entry name" value="Cyt_P450_CS"/>
</dbReference>
<dbReference type="InterPro" id="IPR036396">
    <property type="entry name" value="Cyt_P450_sf"/>
</dbReference>
<dbReference type="InterPro" id="IPR001128">
    <property type="entry name" value="Cyt_P450"/>
</dbReference>
<dbReference type="Gene3D" id="1.10.630.10">
    <property type="entry name" value="Cytochrome P450"/>
    <property type="match status" value="1"/>
</dbReference>
<dbReference type="GO" id="GO:0016705">
    <property type="term" value="F:oxidoreductase activity, acting on paired donors, with incorporation or reduction of molecular oxygen"/>
    <property type="evidence" value="ECO:0007669"/>
    <property type="project" value="InterPro"/>
</dbReference>
<evidence type="ECO:0000256" key="1">
    <source>
        <dbReference type="ARBA" id="ARBA00001971"/>
    </source>
</evidence>
<evidence type="ECO:0000256" key="4">
    <source>
        <dbReference type="ARBA" id="ARBA00022723"/>
    </source>
</evidence>
<keyword evidence="7" id="KW-0560">Oxidoreductase</keyword>
<keyword evidence="5 6" id="KW-0408">Iron</keyword>
<evidence type="ECO:0000313" key="8">
    <source>
        <dbReference type="EMBL" id="KAJ9142437.1"/>
    </source>
</evidence>
<dbReference type="InterPro" id="IPR002401">
    <property type="entry name" value="Cyt_P450_E_grp-I"/>
</dbReference>
<sequence length="528" mass="58519">MIVAVALLVSTGIILYRLFLHPLAKVPGPRLAAISNVWQAYQARNGRMLTLAKTLHRMYGHAVRVGPNEVWFDSQEAFKIIYNASSGYEKSDFYLATTLNKATVDSRLRICSPDTLDLLSERDMKRYRLQRRLIGPLYQASHLRRYEPAVDAVLARLVAAIRATAGAEVDLRTWMHIAVVECLGAVCLSWSPGWLKAGSDGGAAEHGQMGWRRKSVFGLFPAAAVAESYSRGFGRAFAAVWGLRYKSPKGFKSFFTGVYRNISKRTAAINSARKQKDHRRDLTADLIQLHLSKPEQFTPLYLHRMAMTNFGAGHETTCSALTAAVAMAASQEAVYARLAAEARVSDATTSPRPDIAAAAAVGSPLSARLPYMYACVREAQRLYPVIGMSLPRRVPGGGMRVHGHFLPEGTTVGCPPAALHRNLEVFGADAEEYRPERWLTGDDEGKDVGEIEEERIRRMERYNLTWGGGVRTCPGRNLGEMIVHKAVAALVREFDIEVVEMPREEEMSYFFLAMLSGIRVRFVPAGRA</sequence>
<keyword evidence="4 6" id="KW-0479">Metal-binding</keyword>
<organism evidence="8 9">
    <name type="scientific">Pleurostoma richardsiae</name>
    <dbReference type="NCBI Taxonomy" id="41990"/>
    <lineage>
        <taxon>Eukaryota</taxon>
        <taxon>Fungi</taxon>
        <taxon>Dikarya</taxon>
        <taxon>Ascomycota</taxon>
        <taxon>Pezizomycotina</taxon>
        <taxon>Sordariomycetes</taxon>
        <taxon>Sordariomycetidae</taxon>
        <taxon>Calosphaeriales</taxon>
        <taxon>Pleurostomataceae</taxon>
        <taxon>Pleurostoma</taxon>
    </lineage>
</organism>
<dbReference type="PRINTS" id="PR00463">
    <property type="entry name" value="EP450I"/>
</dbReference>
<protein>
    <submittedName>
        <fullName evidence="8">Cytochrome P450</fullName>
    </submittedName>
</protein>
<evidence type="ECO:0000313" key="9">
    <source>
        <dbReference type="Proteomes" id="UP001174694"/>
    </source>
</evidence>
<dbReference type="EMBL" id="JANBVO010000022">
    <property type="protein sequence ID" value="KAJ9142437.1"/>
    <property type="molecule type" value="Genomic_DNA"/>
</dbReference>
<dbReference type="GO" id="GO:0020037">
    <property type="term" value="F:heme binding"/>
    <property type="evidence" value="ECO:0007669"/>
    <property type="project" value="InterPro"/>
</dbReference>
<reference evidence="8" key="1">
    <citation type="submission" date="2022-07" db="EMBL/GenBank/DDBJ databases">
        <title>Fungi with potential for degradation of polypropylene.</title>
        <authorList>
            <person name="Gostincar C."/>
        </authorList>
    </citation>
    <scope>NUCLEOTIDE SEQUENCE</scope>
    <source>
        <strain evidence="8">EXF-13308</strain>
    </source>
</reference>
<dbReference type="GO" id="GO:0004497">
    <property type="term" value="F:monooxygenase activity"/>
    <property type="evidence" value="ECO:0007669"/>
    <property type="project" value="UniProtKB-KW"/>
</dbReference>
<dbReference type="PROSITE" id="PS00086">
    <property type="entry name" value="CYTOCHROME_P450"/>
    <property type="match status" value="1"/>
</dbReference>
<name>A0AA38VN05_9PEZI</name>
<comment type="similarity">
    <text evidence="2 7">Belongs to the cytochrome P450 family.</text>
</comment>
<accession>A0AA38VN05</accession>
<dbReference type="AlphaFoldDB" id="A0AA38VN05"/>
<dbReference type="PANTHER" id="PTHR24305">
    <property type="entry name" value="CYTOCHROME P450"/>
    <property type="match status" value="1"/>
</dbReference>
<evidence type="ECO:0000256" key="2">
    <source>
        <dbReference type="ARBA" id="ARBA00010617"/>
    </source>
</evidence>
<dbReference type="GO" id="GO:0005506">
    <property type="term" value="F:iron ion binding"/>
    <property type="evidence" value="ECO:0007669"/>
    <property type="project" value="InterPro"/>
</dbReference>
<dbReference type="PRINTS" id="PR00385">
    <property type="entry name" value="P450"/>
</dbReference>
<evidence type="ECO:0000256" key="6">
    <source>
        <dbReference type="PIRSR" id="PIRSR602401-1"/>
    </source>
</evidence>
<proteinExistence type="inferred from homology"/>
<dbReference type="Pfam" id="PF00067">
    <property type="entry name" value="p450"/>
    <property type="match status" value="1"/>
</dbReference>
<evidence type="ECO:0000256" key="5">
    <source>
        <dbReference type="ARBA" id="ARBA00023004"/>
    </source>
</evidence>
<dbReference type="InterPro" id="IPR050121">
    <property type="entry name" value="Cytochrome_P450_monoxygenase"/>
</dbReference>
<gene>
    <name evidence="8" type="ORF">NKR23_g7265</name>
</gene>
<keyword evidence="3 6" id="KW-0349">Heme</keyword>
<dbReference type="PANTHER" id="PTHR24305:SF232">
    <property type="entry name" value="P450, PUTATIVE (EUROFUNG)-RELATED"/>
    <property type="match status" value="1"/>
</dbReference>
<comment type="cofactor">
    <cofactor evidence="1 6">
        <name>heme</name>
        <dbReference type="ChEBI" id="CHEBI:30413"/>
    </cofactor>
</comment>
<evidence type="ECO:0000256" key="7">
    <source>
        <dbReference type="RuleBase" id="RU000461"/>
    </source>
</evidence>
<keyword evidence="7" id="KW-0503">Monooxygenase</keyword>
<dbReference type="SUPFAM" id="SSF48264">
    <property type="entry name" value="Cytochrome P450"/>
    <property type="match status" value="1"/>
</dbReference>
<evidence type="ECO:0000256" key="3">
    <source>
        <dbReference type="ARBA" id="ARBA00022617"/>
    </source>
</evidence>
<feature type="binding site" description="axial binding residue" evidence="6">
    <location>
        <position position="473"/>
    </location>
    <ligand>
        <name>heme</name>
        <dbReference type="ChEBI" id="CHEBI:30413"/>
    </ligand>
    <ligandPart>
        <name>Fe</name>
        <dbReference type="ChEBI" id="CHEBI:18248"/>
    </ligandPart>
</feature>
<comment type="caution">
    <text evidence="8">The sequence shown here is derived from an EMBL/GenBank/DDBJ whole genome shotgun (WGS) entry which is preliminary data.</text>
</comment>
<dbReference type="Proteomes" id="UP001174694">
    <property type="component" value="Unassembled WGS sequence"/>
</dbReference>
<keyword evidence="9" id="KW-1185">Reference proteome</keyword>